<dbReference type="EMBL" id="VUOC01000004">
    <property type="protein sequence ID" value="KAA2239756.1"/>
    <property type="molecule type" value="Genomic_DNA"/>
</dbReference>
<dbReference type="Proteomes" id="UP000324611">
    <property type="component" value="Unassembled WGS sequence"/>
</dbReference>
<dbReference type="PANTHER" id="PTHR30273:SF2">
    <property type="entry name" value="PROTEIN FECR"/>
    <property type="match status" value="1"/>
</dbReference>
<evidence type="ECO:0000313" key="3">
    <source>
        <dbReference type="EMBL" id="KAA2239756.1"/>
    </source>
</evidence>
<organism evidence="3 4">
    <name type="scientific">Chitinophaga agrisoli</name>
    <dbReference type="NCBI Taxonomy" id="2607653"/>
    <lineage>
        <taxon>Bacteria</taxon>
        <taxon>Pseudomonadati</taxon>
        <taxon>Bacteroidota</taxon>
        <taxon>Chitinophagia</taxon>
        <taxon>Chitinophagales</taxon>
        <taxon>Chitinophagaceae</taxon>
        <taxon>Chitinophaga</taxon>
    </lineage>
</organism>
<keyword evidence="4" id="KW-1185">Reference proteome</keyword>
<dbReference type="RefSeq" id="WP_149840933.1">
    <property type="nucleotide sequence ID" value="NZ_VUOC01000004.1"/>
</dbReference>
<name>A0A5B2VMW6_9BACT</name>
<feature type="domain" description="Protein FecR C-terminal" evidence="2">
    <location>
        <begin position="251"/>
        <end position="314"/>
    </location>
</feature>
<dbReference type="GO" id="GO:0016989">
    <property type="term" value="F:sigma factor antagonist activity"/>
    <property type="evidence" value="ECO:0007669"/>
    <property type="project" value="TreeGrafter"/>
</dbReference>
<dbReference type="Gene3D" id="2.60.120.1440">
    <property type="match status" value="1"/>
</dbReference>
<reference evidence="3 4" key="2">
    <citation type="submission" date="2019-09" db="EMBL/GenBank/DDBJ databases">
        <authorList>
            <person name="Jin C."/>
        </authorList>
    </citation>
    <scope>NUCLEOTIDE SEQUENCE [LARGE SCALE GENOMIC DNA]</scope>
    <source>
        <strain evidence="3 4">BN140078</strain>
    </source>
</reference>
<accession>A0A5B2VMW6</accession>
<dbReference type="AlphaFoldDB" id="A0A5B2VMW6"/>
<dbReference type="InterPro" id="IPR012373">
    <property type="entry name" value="Ferrdict_sens_TM"/>
</dbReference>
<dbReference type="Gene3D" id="3.55.50.30">
    <property type="match status" value="1"/>
</dbReference>
<reference evidence="3 4" key="1">
    <citation type="submission" date="2019-09" db="EMBL/GenBank/DDBJ databases">
        <title>Chitinophaga ginsengihumi sp. nov., isolated from soil of ginseng rhizosphere.</title>
        <authorList>
            <person name="Lee J."/>
        </authorList>
    </citation>
    <scope>NUCLEOTIDE SEQUENCE [LARGE SCALE GENOMIC DNA]</scope>
    <source>
        <strain evidence="3 4">BN140078</strain>
    </source>
</reference>
<gene>
    <name evidence="3" type="ORF">F0L74_26555</name>
</gene>
<dbReference type="InterPro" id="IPR032508">
    <property type="entry name" value="FecR_C"/>
</dbReference>
<dbReference type="PANTHER" id="PTHR30273">
    <property type="entry name" value="PERIPLASMIC SIGNAL SENSOR AND SIGMA FACTOR ACTIVATOR FECR-RELATED"/>
    <property type="match status" value="1"/>
</dbReference>
<dbReference type="Pfam" id="PF16344">
    <property type="entry name" value="FecR_C"/>
    <property type="match status" value="1"/>
</dbReference>
<comment type="caution">
    <text evidence="3">The sequence shown here is derived from an EMBL/GenBank/DDBJ whole genome shotgun (WGS) entry which is preliminary data.</text>
</comment>
<feature type="domain" description="FecR protein" evidence="1">
    <location>
        <begin position="112"/>
        <end position="198"/>
    </location>
</feature>
<evidence type="ECO:0000313" key="4">
    <source>
        <dbReference type="Proteomes" id="UP000324611"/>
    </source>
</evidence>
<dbReference type="InterPro" id="IPR006860">
    <property type="entry name" value="FecR"/>
</dbReference>
<proteinExistence type="predicted"/>
<dbReference type="Pfam" id="PF04773">
    <property type="entry name" value="FecR"/>
    <property type="match status" value="1"/>
</dbReference>
<protein>
    <submittedName>
        <fullName evidence="3">DUF4974 domain-containing protein</fullName>
    </submittedName>
</protein>
<sequence length="323" mass="35320">MNQTKGPVFTSHYPALKRRANSSSAASMILLLFVGLFSCKPAKQPSSATSRMHTAIDSIMPQRLKVELVQANGHILSFWGNGDVQDTTHIPVGISSLLRPYGANYDTAYNILRVPKGETYAVALSDGTSIYLDAGTCIKFPLVFHGSKREIFLVEGQIYCKVTTDHEHPFVVRTSKDEVVAPGNAFNVSLTGGQSVISSMAAMCTIIDDKGRPTRLSPGQQAVRPPGGKPFVKTSFSPVKTLSWLRGSRLFTNATLAEVCSTIDRVYNLPVITDSLDLHKKGFNGILDKSVHLDSVLTNLCDIGGMRWYIDQDQQLHFSKGEN</sequence>
<evidence type="ECO:0000259" key="1">
    <source>
        <dbReference type="Pfam" id="PF04773"/>
    </source>
</evidence>
<evidence type="ECO:0000259" key="2">
    <source>
        <dbReference type="Pfam" id="PF16344"/>
    </source>
</evidence>